<evidence type="ECO:0000256" key="1">
    <source>
        <dbReference type="SAM" id="MobiDB-lite"/>
    </source>
</evidence>
<dbReference type="PANTHER" id="PTHR47031:SF3">
    <property type="entry name" value="SAP DOMAIN-CONTAINING PROTEIN"/>
    <property type="match status" value="1"/>
</dbReference>
<name>A0A1Y1ZYK2_9PLEO</name>
<feature type="region of interest" description="Disordered" evidence="1">
    <location>
        <begin position="652"/>
        <end position="677"/>
    </location>
</feature>
<evidence type="ECO:0000313" key="3">
    <source>
        <dbReference type="EMBL" id="ORY15137.1"/>
    </source>
</evidence>
<dbReference type="Pfam" id="PF02037">
    <property type="entry name" value="SAP"/>
    <property type="match status" value="1"/>
</dbReference>
<reference evidence="3 4" key="1">
    <citation type="submission" date="2016-07" db="EMBL/GenBank/DDBJ databases">
        <title>Pervasive Adenine N6-methylation of Active Genes in Fungi.</title>
        <authorList>
            <consortium name="DOE Joint Genome Institute"/>
            <person name="Mondo S.J."/>
            <person name="Dannebaum R.O."/>
            <person name="Kuo R.C."/>
            <person name="Labutti K."/>
            <person name="Haridas S."/>
            <person name="Kuo A."/>
            <person name="Salamov A."/>
            <person name="Ahrendt S.R."/>
            <person name="Lipzen A."/>
            <person name="Sullivan W."/>
            <person name="Andreopoulos W.B."/>
            <person name="Clum A."/>
            <person name="Lindquist E."/>
            <person name="Daum C."/>
            <person name="Ramamoorthy G.K."/>
            <person name="Gryganskyi A."/>
            <person name="Culley D."/>
            <person name="Magnuson J.K."/>
            <person name="James T.Y."/>
            <person name="O'Malley M.A."/>
            <person name="Stajich J.E."/>
            <person name="Spatafora J.W."/>
            <person name="Visel A."/>
            <person name="Grigoriev I.V."/>
        </authorList>
    </citation>
    <scope>NUCLEOTIDE SEQUENCE [LARGE SCALE GENOMIC DNA]</scope>
    <source>
        <strain evidence="3 4">CBS 115471</strain>
    </source>
</reference>
<dbReference type="InterPro" id="IPR034257">
    <property type="entry name" value="Acinus_RRM"/>
</dbReference>
<dbReference type="EMBL" id="MCFA01000027">
    <property type="protein sequence ID" value="ORY15137.1"/>
    <property type="molecule type" value="Genomic_DNA"/>
</dbReference>
<protein>
    <recommendedName>
        <fullName evidence="2">SAP domain-containing protein</fullName>
    </recommendedName>
</protein>
<dbReference type="SUPFAM" id="SSF68906">
    <property type="entry name" value="SAP domain"/>
    <property type="match status" value="1"/>
</dbReference>
<gene>
    <name evidence="3" type="ORF">BCR34DRAFT_598615</name>
</gene>
<dbReference type="STRING" id="1231657.A0A1Y1ZYK2"/>
<feature type="compositionally biased region" description="Basic and acidic residues" evidence="1">
    <location>
        <begin position="199"/>
        <end position="218"/>
    </location>
</feature>
<dbReference type="Gene3D" id="1.10.720.30">
    <property type="entry name" value="SAP domain"/>
    <property type="match status" value="1"/>
</dbReference>
<evidence type="ECO:0000259" key="2">
    <source>
        <dbReference type="Pfam" id="PF02037"/>
    </source>
</evidence>
<dbReference type="CDD" id="cd12432">
    <property type="entry name" value="RRM_ACINU"/>
    <property type="match status" value="1"/>
</dbReference>
<comment type="caution">
    <text evidence="3">The sequence shown here is derived from an EMBL/GenBank/DDBJ whole genome shotgun (WGS) entry which is preliminary data.</text>
</comment>
<accession>A0A1Y1ZYK2</accession>
<dbReference type="InterPro" id="IPR003034">
    <property type="entry name" value="SAP_dom"/>
</dbReference>
<dbReference type="Proteomes" id="UP000193144">
    <property type="component" value="Unassembled WGS sequence"/>
</dbReference>
<feature type="compositionally biased region" description="Basic and acidic residues" evidence="1">
    <location>
        <begin position="288"/>
        <end position="311"/>
    </location>
</feature>
<feature type="compositionally biased region" description="Pro residues" evidence="1">
    <location>
        <begin position="521"/>
        <end position="530"/>
    </location>
</feature>
<feature type="compositionally biased region" description="Basic and acidic residues" evidence="1">
    <location>
        <begin position="322"/>
        <end position="333"/>
    </location>
</feature>
<feature type="region of interest" description="Disordered" evidence="1">
    <location>
        <begin position="488"/>
        <end position="541"/>
    </location>
</feature>
<dbReference type="InterPro" id="IPR036361">
    <property type="entry name" value="SAP_dom_sf"/>
</dbReference>
<dbReference type="AlphaFoldDB" id="A0A1Y1ZYK2"/>
<feature type="compositionally biased region" description="Pro residues" evidence="1">
    <location>
        <begin position="134"/>
        <end position="148"/>
    </location>
</feature>
<sequence length="677" mass="72679">MTDYNKLTVANLRQLLKDRHIPSTGLTRKAQIIEKLQEQDQANDASAASNATPPVAQPAAPEPVEEAQEAEGNTEMPEVAAPAPVPEPAPTAQTVEPSPVPDATAVDKVAEGPGAPDTTEEPAAMSTVTEVQPAPEPSPAPKEPPAPKESPMTEPAGPDSLPVPEITESVPETKALPEQEEPSPESDTAMVESTPPPAPDEKASVEKPELEVIVEKAESTSVEPSRLNSEELEADTRKRKRRSGSPDLPTQDVKAKKPRPSNDKASAVHLKEDEDTVMEQRVPIGPENEQKPVLKEQDSGLNGHDDAKSPKAEPVQASPRPVESHSLKPRNLESNDAPLPYVSPALHPATPALYIRNLMRPLKPDIFRESLISLATPGSLNPDSAILETLFLDTMRTHAFAVFTSISAASRARASLHNQKWPPNERNRQDLWVDFVPEDEVAAWIKTEEAATADKNTRGRGTGAKKFEVIYNQNNDTGTVAIFQEVGMGIPGAPRGPRLDPSQPQPSRYDHIDDRKTNHVPPKPLPPGPSDPLSKDAPAPTAKSFETLDSLFSSTTAKPKLYFLPVSPAIAQKRLDELDAETSRDWRPDEVVRGRGRGALDQKLRYSFDAEGRLVEVGQDDRGPWCEAPVGGGVRGGGFRGGYRGRGGGGGGYRGDAWRGGGGGGGGYRGGRGGWRG</sequence>
<feature type="region of interest" description="Disordered" evidence="1">
    <location>
        <begin position="32"/>
        <end position="336"/>
    </location>
</feature>
<dbReference type="OrthoDB" id="5348404at2759"/>
<feature type="compositionally biased region" description="Low complexity" evidence="1">
    <location>
        <begin position="39"/>
        <end position="59"/>
    </location>
</feature>
<feature type="compositionally biased region" description="Basic and acidic residues" evidence="1">
    <location>
        <begin position="508"/>
        <end position="517"/>
    </location>
</feature>
<feature type="domain" description="SAP" evidence="2">
    <location>
        <begin position="3"/>
        <end position="40"/>
    </location>
</feature>
<organism evidence="3 4">
    <name type="scientific">Clohesyomyces aquaticus</name>
    <dbReference type="NCBI Taxonomy" id="1231657"/>
    <lineage>
        <taxon>Eukaryota</taxon>
        <taxon>Fungi</taxon>
        <taxon>Dikarya</taxon>
        <taxon>Ascomycota</taxon>
        <taxon>Pezizomycotina</taxon>
        <taxon>Dothideomycetes</taxon>
        <taxon>Pleosporomycetidae</taxon>
        <taxon>Pleosporales</taxon>
        <taxon>Lindgomycetaceae</taxon>
        <taxon>Clohesyomyces</taxon>
    </lineage>
</organism>
<evidence type="ECO:0000313" key="4">
    <source>
        <dbReference type="Proteomes" id="UP000193144"/>
    </source>
</evidence>
<proteinExistence type="predicted"/>
<keyword evidence="4" id="KW-1185">Reference proteome</keyword>
<dbReference type="PANTHER" id="PTHR47031">
    <property type="entry name" value="SAP DNA-BINDING DOMAIN-CONTAINING PROTEIN"/>
    <property type="match status" value="1"/>
</dbReference>